<protein>
    <recommendedName>
        <fullName evidence="3">Response regulatory domain-containing protein</fullName>
    </recommendedName>
</protein>
<organism evidence="1 2">
    <name type="scientific">Nitrospina gracilis (strain 3/211)</name>
    <dbReference type="NCBI Taxonomy" id="1266370"/>
    <lineage>
        <taxon>Bacteria</taxon>
        <taxon>Pseudomonadati</taxon>
        <taxon>Nitrospinota/Tectimicrobiota group</taxon>
        <taxon>Nitrospinota</taxon>
        <taxon>Nitrospinia</taxon>
        <taxon>Nitrospinales</taxon>
        <taxon>Nitrospinaceae</taxon>
        <taxon>Nitrospina</taxon>
    </lineage>
</organism>
<dbReference type="AlphaFoldDB" id="M1YXW4"/>
<dbReference type="SUPFAM" id="SSF52172">
    <property type="entry name" value="CheY-like"/>
    <property type="match status" value="1"/>
</dbReference>
<dbReference type="Gene3D" id="3.40.50.2300">
    <property type="match status" value="1"/>
</dbReference>
<accession>M1YXW4</accession>
<keyword evidence="2" id="KW-1185">Reference proteome</keyword>
<evidence type="ECO:0008006" key="3">
    <source>
        <dbReference type="Google" id="ProtNLM"/>
    </source>
</evidence>
<comment type="caution">
    <text evidence="1">The sequence shown here is derived from an EMBL/GenBank/DDBJ whole genome shotgun (WGS) entry which is preliminary data.</text>
</comment>
<proteinExistence type="predicted"/>
<dbReference type="OrthoDB" id="1974963at2"/>
<dbReference type="STRING" id="1266370.NITGR_250026"/>
<dbReference type="InParanoid" id="M1YXW4"/>
<dbReference type="HOGENOM" id="CLU_1968211_0_0_0"/>
<dbReference type="EMBL" id="CAQJ01000028">
    <property type="protein sequence ID" value="CCQ90113.1"/>
    <property type="molecule type" value="Genomic_DNA"/>
</dbReference>
<dbReference type="InterPro" id="IPR011006">
    <property type="entry name" value="CheY-like_superfamily"/>
</dbReference>
<reference evidence="1 2" key="1">
    <citation type="journal article" date="2013" name="Front. Microbiol.">
        <title>The genome of Nitrospina gracilis illuminates the metabolism and evolution of the major marine nitrite oxidizer.</title>
        <authorList>
            <person name="Luecker S."/>
            <person name="Nowka B."/>
            <person name="Rattei T."/>
            <person name="Spieck E."/>
            <person name="and Daims H."/>
        </authorList>
    </citation>
    <scope>NUCLEOTIDE SEQUENCE [LARGE SCALE GENOMIC DNA]</scope>
    <source>
        <strain evidence="1 2">3/211</strain>
    </source>
</reference>
<dbReference type="RefSeq" id="WP_005007312.1">
    <property type="nucleotide sequence ID" value="NZ_HG422173.1"/>
</dbReference>
<name>M1YXW4_NITG3</name>
<sequence>MNILLIGPDREQGTILEQYLKLGHYGKQLEFSHANTMREVVLCVLHETFDLIVVDPDFPTLGGLGLIKVLEDNVPNTPIVAVHLNPVNRCDFKCPMLCVEYGAQWHFNRVADLERVIEWLNVACQSN</sequence>
<gene>
    <name evidence="1" type="ORF">NITGR_250026</name>
</gene>
<dbReference type="Proteomes" id="UP000011704">
    <property type="component" value="Unassembled WGS sequence"/>
</dbReference>
<evidence type="ECO:0000313" key="2">
    <source>
        <dbReference type="Proteomes" id="UP000011704"/>
    </source>
</evidence>
<evidence type="ECO:0000313" key="1">
    <source>
        <dbReference type="EMBL" id="CCQ90113.1"/>
    </source>
</evidence>